<keyword evidence="3" id="KW-1185">Reference proteome</keyword>
<evidence type="ECO:0000256" key="1">
    <source>
        <dbReference type="SAM" id="Phobius"/>
    </source>
</evidence>
<feature type="transmembrane region" description="Helical" evidence="1">
    <location>
        <begin position="160"/>
        <end position="191"/>
    </location>
</feature>
<dbReference type="AlphaFoldDB" id="A0AAD8KGE7"/>
<protein>
    <recommendedName>
        <fullName evidence="4">Transmembrane protein</fullName>
    </recommendedName>
</protein>
<sequence>METTTKIIRTSIHTFFQHYIFFTTIATLAIPFSTTILLLSSTLFPNFLPFHSLLQLLFDTAGFPQESHFFQILNLKLSQTISSSISTLPFSLTFLLITKSFIIQSFHIRKPPPSIPKIFTSILQTQLCNTFFIISSNATCFWILFITFNSLKTLQIPSLFLTIFGAIAYSIVIANTLIIFNLTLIISGMELKSGFISLLKSCVLIRGRTSTALLLSLPINTTLAGIELLFQFRIIKAYSNSGVHQVKLTMILEGLFIAYLYCVVIIIDVVIGCVFFKSCKIGYDQNIVDQEACRINEEDEVALVKCLEKDFC</sequence>
<feature type="transmembrane region" description="Helical" evidence="1">
    <location>
        <begin position="127"/>
        <end position="148"/>
    </location>
</feature>
<evidence type="ECO:0000313" key="3">
    <source>
        <dbReference type="Proteomes" id="UP001229421"/>
    </source>
</evidence>
<dbReference type="EMBL" id="JAUHHV010000006">
    <property type="protein sequence ID" value="KAK1422308.1"/>
    <property type="molecule type" value="Genomic_DNA"/>
</dbReference>
<dbReference type="Proteomes" id="UP001229421">
    <property type="component" value="Unassembled WGS sequence"/>
</dbReference>
<evidence type="ECO:0000313" key="2">
    <source>
        <dbReference type="EMBL" id="KAK1422308.1"/>
    </source>
</evidence>
<reference evidence="2" key="1">
    <citation type="journal article" date="2023" name="bioRxiv">
        <title>Improved chromosome-level genome assembly for marigold (Tagetes erecta).</title>
        <authorList>
            <person name="Jiang F."/>
            <person name="Yuan L."/>
            <person name="Wang S."/>
            <person name="Wang H."/>
            <person name="Xu D."/>
            <person name="Wang A."/>
            <person name="Fan W."/>
        </authorList>
    </citation>
    <scope>NUCLEOTIDE SEQUENCE</scope>
    <source>
        <strain evidence="2">WSJ</strain>
        <tissue evidence="2">Leaf</tissue>
    </source>
</reference>
<feature type="transmembrane region" description="Helical" evidence="1">
    <location>
        <begin position="255"/>
        <end position="276"/>
    </location>
</feature>
<dbReference type="PANTHER" id="PTHR33133">
    <property type="entry name" value="OS08G0107100 PROTEIN-RELATED"/>
    <property type="match status" value="1"/>
</dbReference>
<accession>A0AAD8KGE7</accession>
<keyword evidence="1" id="KW-0812">Transmembrane</keyword>
<keyword evidence="1" id="KW-1133">Transmembrane helix</keyword>
<evidence type="ECO:0008006" key="4">
    <source>
        <dbReference type="Google" id="ProtNLM"/>
    </source>
</evidence>
<keyword evidence="1" id="KW-0472">Membrane</keyword>
<comment type="caution">
    <text evidence="2">The sequence shown here is derived from an EMBL/GenBank/DDBJ whole genome shotgun (WGS) entry which is preliminary data.</text>
</comment>
<feature type="transmembrane region" description="Helical" evidence="1">
    <location>
        <begin position="20"/>
        <end position="44"/>
    </location>
</feature>
<dbReference type="PANTHER" id="PTHR33133:SF3">
    <property type="entry name" value="TRANSMEMBRANE PROTEIN"/>
    <property type="match status" value="1"/>
</dbReference>
<organism evidence="2 3">
    <name type="scientific">Tagetes erecta</name>
    <name type="common">African marigold</name>
    <dbReference type="NCBI Taxonomy" id="13708"/>
    <lineage>
        <taxon>Eukaryota</taxon>
        <taxon>Viridiplantae</taxon>
        <taxon>Streptophyta</taxon>
        <taxon>Embryophyta</taxon>
        <taxon>Tracheophyta</taxon>
        <taxon>Spermatophyta</taxon>
        <taxon>Magnoliopsida</taxon>
        <taxon>eudicotyledons</taxon>
        <taxon>Gunneridae</taxon>
        <taxon>Pentapetalae</taxon>
        <taxon>asterids</taxon>
        <taxon>campanulids</taxon>
        <taxon>Asterales</taxon>
        <taxon>Asteraceae</taxon>
        <taxon>Asteroideae</taxon>
        <taxon>Heliantheae alliance</taxon>
        <taxon>Tageteae</taxon>
        <taxon>Tagetes</taxon>
    </lineage>
</organism>
<feature type="transmembrane region" description="Helical" evidence="1">
    <location>
        <begin position="212"/>
        <end position="235"/>
    </location>
</feature>
<gene>
    <name evidence="2" type="ORF">QVD17_25332</name>
</gene>
<feature type="transmembrane region" description="Helical" evidence="1">
    <location>
        <begin position="85"/>
        <end position="106"/>
    </location>
</feature>
<name>A0AAD8KGE7_TARER</name>
<proteinExistence type="predicted"/>